<organism evidence="3 4">
    <name type="scientific">Agrocybe pediades</name>
    <dbReference type="NCBI Taxonomy" id="84607"/>
    <lineage>
        <taxon>Eukaryota</taxon>
        <taxon>Fungi</taxon>
        <taxon>Dikarya</taxon>
        <taxon>Basidiomycota</taxon>
        <taxon>Agaricomycotina</taxon>
        <taxon>Agaricomycetes</taxon>
        <taxon>Agaricomycetidae</taxon>
        <taxon>Agaricales</taxon>
        <taxon>Agaricineae</taxon>
        <taxon>Strophariaceae</taxon>
        <taxon>Agrocybe</taxon>
    </lineage>
</organism>
<feature type="domain" description="Aminoglycoside phosphotransferase" evidence="2">
    <location>
        <begin position="119"/>
        <end position="331"/>
    </location>
</feature>
<accession>A0A8H4VN84</accession>
<dbReference type="InterPro" id="IPR002575">
    <property type="entry name" value="Aminoglycoside_PTrfase"/>
</dbReference>
<comment type="caution">
    <text evidence="3">The sequence shown here is derived from an EMBL/GenBank/DDBJ whole genome shotgun (WGS) entry which is preliminary data.</text>
</comment>
<dbReference type="CDD" id="cd05120">
    <property type="entry name" value="APH_ChoK_like"/>
    <property type="match status" value="1"/>
</dbReference>
<gene>
    <name evidence="3" type="ORF">D9613_012437</name>
</gene>
<protein>
    <recommendedName>
        <fullName evidence="2">Aminoglycoside phosphotransferase domain-containing protein</fullName>
    </recommendedName>
</protein>
<evidence type="ECO:0000313" key="4">
    <source>
        <dbReference type="Proteomes" id="UP000521872"/>
    </source>
</evidence>
<dbReference type="AlphaFoldDB" id="A0A8H4VN84"/>
<dbReference type="InterPro" id="IPR051678">
    <property type="entry name" value="AGP_Transferase"/>
</dbReference>
<reference evidence="3 4" key="1">
    <citation type="submission" date="2019-12" db="EMBL/GenBank/DDBJ databases">
        <authorList>
            <person name="Floudas D."/>
            <person name="Bentzer J."/>
            <person name="Ahren D."/>
            <person name="Johansson T."/>
            <person name="Persson P."/>
            <person name="Tunlid A."/>
        </authorList>
    </citation>
    <scope>NUCLEOTIDE SEQUENCE [LARGE SCALE GENOMIC DNA]</scope>
    <source>
        <strain evidence="3 4">CBS 102.39</strain>
    </source>
</reference>
<feature type="region of interest" description="Disordered" evidence="1">
    <location>
        <begin position="1"/>
        <end position="46"/>
    </location>
</feature>
<dbReference type="Proteomes" id="UP000521872">
    <property type="component" value="Unassembled WGS sequence"/>
</dbReference>
<evidence type="ECO:0000256" key="1">
    <source>
        <dbReference type="SAM" id="MobiDB-lite"/>
    </source>
</evidence>
<evidence type="ECO:0000313" key="3">
    <source>
        <dbReference type="EMBL" id="KAF4615822.1"/>
    </source>
</evidence>
<dbReference type="InterPro" id="IPR011009">
    <property type="entry name" value="Kinase-like_dom_sf"/>
</dbReference>
<evidence type="ECO:0000259" key="2">
    <source>
        <dbReference type="Pfam" id="PF01636"/>
    </source>
</evidence>
<dbReference type="PANTHER" id="PTHR21310:SF58">
    <property type="entry name" value="AMINOGLYCOSIDE PHOSPHOTRANSFERASE DOMAIN-CONTAINING PROTEIN"/>
    <property type="match status" value="1"/>
</dbReference>
<proteinExistence type="predicted"/>
<dbReference type="PANTHER" id="PTHR21310">
    <property type="entry name" value="AMINOGLYCOSIDE PHOSPHOTRANSFERASE-RELATED-RELATED"/>
    <property type="match status" value="1"/>
</dbReference>
<dbReference type="Pfam" id="PF01636">
    <property type="entry name" value="APH"/>
    <property type="match status" value="1"/>
</dbReference>
<name>A0A8H4VN84_9AGAR</name>
<keyword evidence="4" id="KW-1185">Reference proteome</keyword>
<dbReference type="Gene3D" id="3.90.1200.10">
    <property type="match status" value="1"/>
</dbReference>
<sequence length="352" mass="40203">MATPGETAKDRTDSPLGPDSSAIPVPGHPEVSVESVPEKEEAKAVGELGSPKNPHFLSFLSHLCSGAQISRGSKKSNESVPLDIEHLHGIQWAKYHARFTIARHLLYPRYGNVFVLLDGRTVAKVGKLGDKNCRVRLQEARTIDFIAKNTTIPVPRVHAVYEYRGNIHIVQDRVPGNVLQDVWSTLSAEDRQSLMEQLRGYVRQLRSLEPPHPGKVEAVDGSTIIDDRLFLHEHGPFNSPEEFNTYIYHDYVRDHPESYPDLVEPLKKIAGRSWKTKFSHGDLGMHNIMWKDGRITAIIDWENSGWFPEYWEYTRVRAACRGEFWEMYKDIVDQYPDELAVEELMSAYFVRI</sequence>
<dbReference type="SUPFAM" id="SSF56112">
    <property type="entry name" value="Protein kinase-like (PK-like)"/>
    <property type="match status" value="1"/>
</dbReference>
<dbReference type="EMBL" id="JAACJL010000033">
    <property type="protein sequence ID" value="KAF4615822.1"/>
    <property type="molecule type" value="Genomic_DNA"/>
</dbReference>